<sequence>MTLTTQAVRHAYEAEIAVAAVSEDGRGRLEIPEYVDAGAALRTEFYAALLKELGESAAMEVVRKLSERLEGRFAGFGAAVQTLDFSAGDVIDAVSGTEIEGSVTRTVVFWNESDATRTRRETIFPQLEDPEGAQWGALLARVEAERSKKNRG</sequence>
<evidence type="ECO:0000313" key="2">
    <source>
        <dbReference type="Proteomes" id="UP000217265"/>
    </source>
</evidence>
<dbReference type="KEGG" id="vbh:CMV30_00795"/>
<keyword evidence="2" id="KW-1185">Reference proteome</keyword>
<accession>A0A290QFH8</accession>
<dbReference type="Proteomes" id="UP000217265">
    <property type="component" value="Chromosome"/>
</dbReference>
<reference evidence="1 2" key="1">
    <citation type="submission" date="2017-09" db="EMBL/GenBank/DDBJ databases">
        <title>Complete genome sequence of Verrucomicrobial strain HZ-65, isolated from freshwater.</title>
        <authorList>
            <person name="Choi A."/>
        </authorList>
    </citation>
    <scope>NUCLEOTIDE SEQUENCE [LARGE SCALE GENOMIC DNA]</scope>
    <source>
        <strain evidence="1 2">HZ-65</strain>
    </source>
</reference>
<gene>
    <name evidence="1" type="ORF">CMV30_00795</name>
</gene>
<proteinExistence type="predicted"/>
<protein>
    <submittedName>
        <fullName evidence="1">Uncharacterized protein</fullName>
    </submittedName>
</protein>
<name>A0A290QFH8_9BACT</name>
<dbReference type="AlphaFoldDB" id="A0A290QFH8"/>
<organism evidence="1 2">
    <name type="scientific">Nibricoccus aquaticus</name>
    <dbReference type="NCBI Taxonomy" id="2576891"/>
    <lineage>
        <taxon>Bacteria</taxon>
        <taxon>Pseudomonadati</taxon>
        <taxon>Verrucomicrobiota</taxon>
        <taxon>Opitutia</taxon>
        <taxon>Opitutales</taxon>
        <taxon>Opitutaceae</taxon>
        <taxon>Nibricoccus</taxon>
    </lineage>
</organism>
<evidence type="ECO:0000313" key="1">
    <source>
        <dbReference type="EMBL" id="ATC62622.1"/>
    </source>
</evidence>
<dbReference type="EMBL" id="CP023344">
    <property type="protein sequence ID" value="ATC62622.1"/>
    <property type="molecule type" value="Genomic_DNA"/>
</dbReference>